<protein>
    <submittedName>
        <fullName evidence="12">Peptidase M16</fullName>
    </submittedName>
</protein>
<evidence type="ECO:0000313" key="12">
    <source>
        <dbReference type="EMBL" id="KGF44141.1"/>
    </source>
</evidence>
<dbReference type="GO" id="GO:0046872">
    <property type="term" value="F:metal ion binding"/>
    <property type="evidence" value="ECO:0007669"/>
    <property type="project" value="UniProtKB-KW"/>
</dbReference>
<comment type="cofactor">
    <cofactor evidence="1">
        <name>Zn(2+)</name>
        <dbReference type="ChEBI" id="CHEBI:29105"/>
    </cofactor>
</comment>
<keyword evidence="4" id="KW-0479">Metal-binding</keyword>
<evidence type="ECO:0000256" key="9">
    <source>
        <dbReference type="SAM" id="SignalP"/>
    </source>
</evidence>
<evidence type="ECO:0000256" key="8">
    <source>
        <dbReference type="RuleBase" id="RU004447"/>
    </source>
</evidence>
<comment type="caution">
    <text evidence="12">The sequence shown here is derived from an EMBL/GenBank/DDBJ whole genome shotgun (WGS) entry which is preliminary data.</text>
</comment>
<dbReference type="InterPro" id="IPR007863">
    <property type="entry name" value="Peptidase_M16_C"/>
</dbReference>
<sequence>MSRHYGHTVWTFILALTMSSLSTNAVAQKVKQDNTYRIGKLKNGLTYYIKHNSKEPRLASFYLAQRVGSILEEPRQRGLAHFLEHMAFNGTEHFRGDSLSLGIVPWCERIGVKFGTNLNAYTSVDQTVYNVSSVPLKREGIIDSTLLILHDWSHSLLLTDKEIDKERGVIHEEWRTRRAGMAIQRMMENVLPTIYQGTKYADCLPIGSMDIVDHFPYQALRDYYQKWYRPDLQAVIVVGDVDVDKIEHKIKKLFGSIPMPKHAAERIYYPVSDNKEMIIALEKDTEQPIMLANLYMKYDATPDEEKNLLSYQRDSYISKLINYMLNIRLQDMQQQATPPFLSASVRDGNFFVSRTKGAFSLSFGCKQEDVRGSFNAAIGAIEQVKQKGFTADELERAKAVQMKVAQRHFKEKNDRGNRLYVSYALRNFLENEPLLSAETNLEYIKQFDSSVTLEEVNKATSDLISDSNQVLIVYAPDKKDFVLPSKEELKQYVISAQKQQYDNYKTEAVATVLMANKPAAGKIVKEESYGKFGVTKLTLSNGIEVYVKPTTFNKDQINIKLWGEGGTSLYSDEDAPNFSFITSTITDAGVGNISGSAIRKMLASKIVKVKPIITNETQGVDGSAAVKDAETMFQLAHLYFTAPRKDSIVFAGTINKMRSFLKNREANPQVIYNDSLTKFVYGDSPRIHSTKLSTLDKVSFNRIYEIYNDRFKDATGFKMTVIGNIDMDKLRPLLCQYIATLPAKGRIEKHADTFPKVRNVNETHVFKQKMNTPSALVNIIYTFQEPVTAKQDLAIDIFKRVLTIAYTVSVREEQGGTYGVSVKAELDKDSNPSAFMKISFRTDPNKYDTLLPIIYKQIEDIAKKGPAIESIKKAKEYLKKSYHQATITNDYWNYILYNDLRNGIDYDTNYLKLLDNIKAEDVQKIAKDILKANRRIEVTMISE</sequence>
<dbReference type="InterPro" id="IPR011249">
    <property type="entry name" value="Metalloenz_LuxS/M16"/>
</dbReference>
<proteinExistence type="inferred from homology"/>
<evidence type="ECO:0000256" key="4">
    <source>
        <dbReference type="ARBA" id="ARBA00022723"/>
    </source>
</evidence>
<keyword evidence="3" id="KW-0645">Protease</keyword>
<evidence type="ECO:0000313" key="13">
    <source>
        <dbReference type="Proteomes" id="UP000029525"/>
    </source>
</evidence>
<dbReference type="GO" id="GO:0004222">
    <property type="term" value="F:metalloendopeptidase activity"/>
    <property type="evidence" value="ECO:0007669"/>
    <property type="project" value="InterPro"/>
</dbReference>
<organism evidence="12 13">
    <name type="scientific">Prevotella bivia DNF00320</name>
    <dbReference type="NCBI Taxonomy" id="1401068"/>
    <lineage>
        <taxon>Bacteria</taxon>
        <taxon>Pseudomonadati</taxon>
        <taxon>Bacteroidota</taxon>
        <taxon>Bacteroidia</taxon>
        <taxon>Bacteroidales</taxon>
        <taxon>Prevotellaceae</taxon>
        <taxon>Prevotella</taxon>
    </lineage>
</organism>
<comment type="similarity">
    <text evidence="2 8">Belongs to the peptidase M16 family.</text>
</comment>
<feature type="domain" description="Peptidase M16 N-terminal" evidence="10">
    <location>
        <begin position="62"/>
        <end position="200"/>
    </location>
</feature>
<evidence type="ECO:0000256" key="1">
    <source>
        <dbReference type="ARBA" id="ARBA00001947"/>
    </source>
</evidence>
<keyword evidence="6" id="KW-0862">Zinc</keyword>
<dbReference type="EMBL" id="JRNQ01000049">
    <property type="protein sequence ID" value="KGF44141.1"/>
    <property type="molecule type" value="Genomic_DNA"/>
</dbReference>
<accession>A0A096AC63</accession>
<feature type="signal peptide" evidence="9">
    <location>
        <begin position="1"/>
        <end position="27"/>
    </location>
</feature>
<dbReference type="SUPFAM" id="SSF63411">
    <property type="entry name" value="LuxS/MPP-like metallohydrolase"/>
    <property type="match status" value="4"/>
</dbReference>
<evidence type="ECO:0000259" key="11">
    <source>
        <dbReference type="Pfam" id="PF05193"/>
    </source>
</evidence>
<gene>
    <name evidence="12" type="ORF">HMPREF0647_07830</name>
</gene>
<name>A0A096AC63_9BACT</name>
<keyword evidence="7" id="KW-0482">Metalloprotease</keyword>
<dbReference type="PROSITE" id="PS00143">
    <property type="entry name" value="INSULINASE"/>
    <property type="match status" value="1"/>
</dbReference>
<reference evidence="12 13" key="1">
    <citation type="submission" date="2014-07" db="EMBL/GenBank/DDBJ databases">
        <authorList>
            <person name="McCorrison J."/>
            <person name="Sanka R."/>
            <person name="Torralba M."/>
            <person name="Gillis M."/>
            <person name="Haft D.H."/>
            <person name="Methe B."/>
            <person name="Sutton G."/>
            <person name="Nelson K.E."/>
        </authorList>
    </citation>
    <scope>NUCLEOTIDE SEQUENCE [LARGE SCALE GENOMIC DNA]</scope>
    <source>
        <strain evidence="12 13">DNF00320</strain>
    </source>
</reference>
<evidence type="ECO:0000256" key="3">
    <source>
        <dbReference type="ARBA" id="ARBA00022670"/>
    </source>
</evidence>
<evidence type="ECO:0000256" key="6">
    <source>
        <dbReference type="ARBA" id="ARBA00022833"/>
    </source>
</evidence>
<dbReference type="InterPro" id="IPR001431">
    <property type="entry name" value="Pept_M16_Zn_BS"/>
</dbReference>
<feature type="domain" description="Peptidase M16 C-terminal" evidence="11">
    <location>
        <begin position="698"/>
        <end position="877"/>
    </location>
</feature>
<dbReference type="AlphaFoldDB" id="A0A096AC63"/>
<dbReference type="InterPro" id="IPR011765">
    <property type="entry name" value="Pept_M16_N"/>
</dbReference>
<evidence type="ECO:0000256" key="7">
    <source>
        <dbReference type="ARBA" id="ARBA00023049"/>
    </source>
</evidence>
<evidence type="ECO:0000256" key="2">
    <source>
        <dbReference type="ARBA" id="ARBA00007261"/>
    </source>
</evidence>
<dbReference type="PANTHER" id="PTHR43690:SF34">
    <property type="entry name" value="ZINC PROTEASE PQQL-LIKE"/>
    <property type="match status" value="1"/>
</dbReference>
<dbReference type="Pfam" id="PF05193">
    <property type="entry name" value="Peptidase_M16_C"/>
    <property type="match status" value="2"/>
</dbReference>
<evidence type="ECO:0000256" key="5">
    <source>
        <dbReference type="ARBA" id="ARBA00022801"/>
    </source>
</evidence>
<feature type="domain" description="Peptidase M16 C-terminal" evidence="11">
    <location>
        <begin position="216"/>
        <end position="399"/>
    </location>
</feature>
<keyword evidence="9" id="KW-0732">Signal</keyword>
<dbReference type="Proteomes" id="UP000029525">
    <property type="component" value="Unassembled WGS sequence"/>
</dbReference>
<dbReference type="Gene3D" id="3.30.830.10">
    <property type="entry name" value="Metalloenzyme, LuxS/M16 peptidase-like"/>
    <property type="match status" value="4"/>
</dbReference>
<dbReference type="OrthoDB" id="9811314at2"/>
<keyword evidence="5" id="KW-0378">Hydrolase</keyword>
<evidence type="ECO:0000259" key="10">
    <source>
        <dbReference type="Pfam" id="PF00675"/>
    </source>
</evidence>
<dbReference type="GO" id="GO:0006508">
    <property type="term" value="P:proteolysis"/>
    <property type="evidence" value="ECO:0007669"/>
    <property type="project" value="UniProtKB-KW"/>
</dbReference>
<feature type="chain" id="PRO_5001923550" evidence="9">
    <location>
        <begin position="28"/>
        <end position="943"/>
    </location>
</feature>
<dbReference type="PANTHER" id="PTHR43690">
    <property type="entry name" value="NARDILYSIN"/>
    <property type="match status" value="1"/>
</dbReference>
<dbReference type="Pfam" id="PF00675">
    <property type="entry name" value="Peptidase_M16"/>
    <property type="match status" value="1"/>
</dbReference>
<dbReference type="InterPro" id="IPR050626">
    <property type="entry name" value="Peptidase_M16"/>
</dbReference>